<evidence type="ECO:0000313" key="2">
    <source>
        <dbReference type="EMBL" id="GMA88631.1"/>
    </source>
</evidence>
<gene>
    <name evidence="2" type="ORF">GCM10025868_38810</name>
</gene>
<sequence length="109" mass="11861">MASWGAYSYLYGPLIAFVAVGVLVLLLRWTYRRGRSVVERPARRGGQGEYGLLVPVAEPATFAEAELIRSRLAASGVRATLAPTTDGPRVMVFGDDARVARALLRQQRG</sequence>
<keyword evidence="1" id="KW-0472">Membrane</keyword>
<dbReference type="EMBL" id="BSUZ01000001">
    <property type="protein sequence ID" value="GMA88631.1"/>
    <property type="molecule type" value="Genomic_DNA"/>
</dbReference>
<proteinExistence type="predicted"/>
<reference evidence="3" key="1">
    <citation type="journal article" date="2019" name="Int. J. Syst. Evol. Microbiol.">
        <title>The Global Catalogue of Microorganisms (GCM) 10K type strain sequencing project: providing services to taxonomists for standard genome sequencing and annotation.</title>
        <authorList>
            <consortium name="The Broad Institute Genomics Platform"/>
            <consortium name="The Broad Institute Genome Sequencing Center for Infectious Disease"/>
            <person name="Wu L."/>
            <person name="Ma J."/>
        </authorList>
    </citation>
    <scope>NUCLEOTIDE SEQUENCE [LARGE SCALE GENOMIC DNA]</scope>
    <source>
        <strain evidence="3">NBRC 108730</strain>
    </source>
</reference>
<evidence type="ECO:0000256" key="1">
    <source>
        <dbReference type="SAM" id="Phobius"/>
    </source>
</evidence>
<keyword evidence="1" id="KW-1133">Transmembrane helix</keyword>
<accession>A0ABQ6JK34</accession>
<keyword evidence="1" id="KW-0812">Transmembrane</keyword>
<keyword evidence="3" id="KW-1185">Reference proteome</keyword>
<evidence type="ECO:0008006" key="4">
    <source>
        <dbReference type="Google" id="ProtNLM"/>
    </source>
</evidence>
<dbReference type="Proteomes" id="UP001157017">
    <property type="component" value="Unassembled WGS sequence"/>
</dbReference>
<comment type="caution">
    <text evidence="2">The sequence shown here is derived from an EMBL/GenBank/DDBJ whole genome shotgun (WGS) entry which is preliminary data.</text>
</comment>
<organism evidence="2 3">
    <name type="scientific">Angustibacter aerolatus</name>
    <dbReference type="NCBI Taxonomy" id="1162965"/>
    <lineage>
        <taxon>Bacteria</taxon>
        <taxon>Bacillati</taxon>
        <taxon>Actinomycetota</taxon>
        <taxon>Actinomycetes</taxon>
        <taxon>Kineosporiales</taxon>
        <taxon>Kineosporiaceae</taxon>
    </lineage>
</organism>
<protein>
    <recommendedName>
        <fullName evidence="4">DUF2007 domain-containing protein</fullName>
    </recommendedName>
</protein>
<feature type="transmembrane region" description="Helical" evidence="1">
    <location>
        <begin position="6"/>
        <end position="27"/>
    </location>
</feature>
<evidence type="ECO:0000313" key="3">
    <source>
        <dbReference type="Proteomes" id="UP001157017"/>
    </source>
</evidence>
<name>A0ABQ6JK34_9ACTN</name>